<dbReference type="SMART" id="SM00448">
    <property type="entry name" value="REC"/>
    <property type="match status" value="1"/>
</dbReference>
<dbReference type="InterPro" id="IPR011006">
    <property type="entry name" value="CheY-like_superfamily"/>
</dbReference>
<gene>
    <name evidence="3" type="ORF">S01H1_14475</name>
</gene>
<dbReference type="AlphaFoldDB" id="X0REF5"/>
<dbReference type="SUPFAM" id="SSF52172">
    <property type="entry name" value="CheY-like"/>
    <property type="match status" value="1"/>
</dbReference>
<sequence>MKITHGVRRILIVDPDPSFAGKLSATLCSQGYDVEIADGITTAGQRLKDVRFGCVIMDEGLPEMKGHDAVVLLKAISPASQIIMTATRNTMELEARIRQEDIFFYYVKTFDMHELQMAVLDAFRKVAKEERSRARISRGGGGK</sequence>
<dbReference type="CDD" id="cd00156">
    <property type="entry name" value="REC"/>
    <property type="match status" value="1"/>
</dbReference>
<evidence type="ECO:0000259" key="2">
    <source>
        <dbReference type="PROSITE" id="PS50110"/>
    </source>
</evidence>
<dbReference type="PANTHER" id="PTHR44591">
    <property type="entry name" value="STRESS RESPONSE REGULATOR PROTEIN 1"/>
    <property type="match status" value="1"/>
</dbReference>
<dbReference type="EMBL" id="BARS01007534">
    <property type="protein sequence ID" value="GAF67319.1"/>
    <property type="molecule type" value="Genomic_DNA"/>
</dbReference>
<dbReference type="Gene3D" id="3.40.50.2300">
    <property type="match status" value="1"/>
</dbReference>
<name>X0REF5_9ZZZZ</name>
<reference evidence="3" key="1">
    <citation type="journal article" date="2014" name="Front. Microbiol.">
        <title>High frequency of phylogenetically diverse reductive dehalogenase-homologous genes in deep subseafloor sedimentary metagenomes.</title>
        <authorList>
            <person name="Kawai M."/>
            <person name="Futagami T."/>
            <person name="Toyoda A."/>
            <person name="Takaki Y."/>
            <person name="Nishi S."/>
            <person name="Hori S."/>
            <person name="Arai W."/>
            <person name="Tsubouchi T."/>
            <person name="Morono Y."/>
            <person name="Uchiyama I."/>
            <person name="Ito T."/>
            <person name="Fujiyama A."/>
            <person name="Inagaki F."/>
            <person name="Takami H."/>
        </authorList>
    </citation>
    <scope>NUCLEOTIDE SEQUENCE</scope>
    <source>
        <strain evidence="3">Expedition CK06-06</strain>
    </source>
</reference>
<protein>
    <recommendedName>
        <fullName evidence="2">Response regulatory domain-containing protein</fullName>
    </recommendedName>
</protein>
<comment type="caution">
    <text evidence="3">The sequence shown here is derived from an EMBL/GenBank/DDBJ whole genome shotgun (WGS) entry which is preliminary data.</text>
</comment>
<evidence type="ECO:0000313" key="3">
    <source>
        <dbReference type="EMBL" id="GAF67319.1"/>
    </source>
</evidence>
<dbReference type="GO" id="GO:0000160">
    <property type="term" value="P:phosphorelay signal transduction system"/>
    <property type="evidence" value="ECO:0007669"/>
    <property type="project" value="InterPro"/>
</dbReference>
<evidence type="ECO:0000256" key="1">
    <source>
        <dbReference type="ARBA" id="ARBA00022553"/>
    </source>
</evidence>
<dbReference type="InterPro" id="IPR001789">
    <property type="entry name" value="Sig_transdc_resp-reg_receiver"/>
</dbReference>
<dbReference type="PROSITE" id="PS50110">
    <property type="entry name" value="RESPONSE_REGULATORY"/>
    <property type="match status" value="1"/>
</dbReference>
<accession>X0REF5</accession>
<dbReference type="Pfam" id="PF00072">
    <property type="entry name" value="Response_reg"/>
    <property type="match status" value="1"/>
</dbReference>
<organism evidence="3">
    <name type="scientific">marine sediment metagenome</name>
    <dbReference type="NCBI Taxonomy" id="412755"/>
    <lineage>
        <taxon>unclassified sequences</taxon>
        <taxon>metagenomes</taxon>
        <taxon>ecological metagenomes</taxon>
    </lineage>
</organism>
<dbReference type="PANTHER" id="PTHR44591:SF3">
    <property type="entry name" value="RESPONSE REGULATORY DOMAIN-CONTAINING PROTEIN"/>
    <property type="match status" value="1"/>
</dbReference>
<keyword evidence="1" id="KW-0597">Phosphoprotein</keyword>
<dbReference type="InterPro" id="IPR050595">
    <property type="entry name" value="Bact_response_regulator"/>
</dbReference>
<proteinExistence type="predicted"/>
<feature type="domain" description="Response regulatory" evidence="2">
    <location>
        <begin position="9"/>
        <end position="123"/>
    </location>
</feature>